<name>A0A9X3WGL1_9BACI</name>
<comment type="caution">
    <text evidence="1">The sequence shown here is derived from an EMBL/GenBank/DDBJ whole genome shotgun (WGS) entry which is preliminary data.</text>
</comment>
<protein>
    <submittedName>
        <fullName evidence="1">Uncharacterized protein</fullName>
    </submittedName>
</protein>
<evidence type="ECO:0000313" key="2">
    <source>
        <dbReference type="Proteomes" id="UP001145069"/>
    </source>
</evidence>
<dbReference type="Pfam" id="PF04525">
    <property type="entry name" value="LOR"/>
    <property type="match status" value="1"/>
</dbReference>
<dbReference type="InterPro" id="IPR007612">
    <property type="entry name" value="LOR"/>
</dbReference>
<dbReference type="Proteomes" id="UP001145069">
    <property type="component" value="Unassembled WGS sequence"/>
</dbReference>
<dbReference type="EMBL" id="JAMQKC010000004">
    <property type="protein sequence ID" value="MDC3416656.1"/>
    <property type="molecule type" value="Genomic_DNA"/>
</dbReference>
<accession>A0A9X3WGL1</accession>
<dbReference type="AlphaFoldDB" id="A0A9X3WGL1"/>
<reference evidence="1" key="1">
    <citation type="submission" date="2022-06" db="EMBL/GenBank/DDBJ databases">
        <title>Aquibacillus sp. a new bacterium isolated from soil saline samples.</title>
        <authorList>
            <person name="Galisteo C."/>
            <person name="De La Haba R."/>
            <person name="Sanchez-Porro C."/>
            <person name="Ventosa A."/>
        </authorList>
    </citation>
    <scope>NUCLEOTIDE SEQUENCE</scope>
    <source>
        <strain evidence="1">3ASR75-54</strain>
    </source>
</reference>
<gene>
    <name evidence="1" type="ORF">NC799_06965</name>
</gene>
<sequence>MGDSIYFTDNFFSAGITEIYDSGQEKVGSLDLKSAFSSSVDILDLEGNIMMKGHFPFLSRGWVVKNASDQEIGKLKQRFSFFTKKFVYQSYLHGDFEIQSEPFSKEYTILDSQQSVIAEFKKISGFFQSSAFELTNHSSVLTNEELIAIVMGVSMVIKRNSSAAANGGAGS</sequence>
<proteinExistence type="predicted"/>
<organism evidence="1 2">
    <name type="scientific">Aquibacillus salsiterrae</name>
    <dbReference type="NCBI Taxonomy" id="2950439"/>
    <lineage>
        <taxon>Bacteria</taxon>
        <taxon>Bacillati</taxon>
        <taxon>Bacillota</taxon>
        <taxon>Bacilli</taxon>
        <taxon>Bacillales</taxon>
        <taxon>Bacillaceae</taxon>
        <taxon>Aquibacillus</taxon>
    </lineage>
</organism>
<dbReference type="RefSeq" id="WP_272445668.1">
    <property type="nucleotide sequence ID" value="NZ_JAMQKC010000004.1"/>
</dbReference>
<keyword evidence="2" id="KW-1185">Reference proteome</keyword>
<evidence type="ECO:0000313" key="1">
    <source>
        <dbReference type="EMBL" id="MDC3416656.1"/>
    </source>
</evidence>